<proteinExistence type="inferred from homology"/>
<keyword evidence="3" id="KW-0378">Hydrolase</keyword>
<evidence type="ECO:0000259" key="5">
    <source>
        <dbReference type="PROSITE" id="PS50600"/>
    </source>
</evidence>
<dbReference type="InParanoid" id="A0A409YW25"/>
<keyword evidence="7" id="KW-1185">Reference proteome</keyword>
<evidence type="ECO:0000313" key="7">
    <source>
        <dbReference type="Proteomes" id="UP000284842"/>
    </source>
</evidence>
<name>A0A409YW25_9AGAR</name>
<feature type="compositionally biased region" description="Polar residues" evidence="4">
    <location>
        <begin position="447"/>
        <end position="476"/>
    </location>
</feature>
<dbReference type="Pfam" id="PF12017">
    <property type="entry name" value="Tnp_P_element"/>
    <property type="match status" value="1"/>
</dbReference>
<dbReference type="STRING" id="181874.A0A409YW25"/>
<accession>A0A409YW25</accession>
<organism evidence="6 7">
    <name type="scientific">Panaeolus cyanescens</name>
    <dbReference type="NCBI Taxonomy" id="181874"/>
    <lineage>
        <taxon>Eukaryota</taxon>
        <taxon>Fungi</taxon>
        <taxon>Dikarya</taxon>
        <taxon>Basidiomycota</taxon>
        <taxon>Agaricomycotina</taxon>
        <taxon>Agaricomycetes</taxon>
        <taxon>Agaricomycetidae</taxon>
        <taxon>Agaricales</taxon>
        <taxon>Agaricineae</taxon>
        <taxon>Galeropsidaceae</taxon>
        <taxon>Panaeolus</taxon>
    </lineage>
</organism>
<keyword evidence="2" id="KW-0645">Protease</keyword>
<dbReference type="Pfam" id="PF02902">
    <property type="entry name" value="Peptidase_C48"/>
    <property type="match status" value="1"/>
</dbReference>
<feature type="compositionally biased region" description="Acidic residues" evidence="4">
    <location>
        <begin position="1392"/>
        <end position="1411"/>
    </location>
</feature>
<dbReference type="GO" id="GO:0019783">
    <property type="term" value="F:ubiquitin-like protein peptidase activity"/>
    <property type="evidence" value="ECO:0007669"/>
    <property type="project" value="UniProtKB-ARBA"/>
</dbReference>
<comment type="caution">
    <text evidence="6">The sequence shown here is derived from an EMBL/GenBank/DDBJ whole genome shotgun (WGS) entry which is preliminary data.</text>
</comment>
<reference evidence="6 7" key="1">
    <citation type="journal article" date="2018" name="Evol. Lett.">
        <title>Horizontal gene cluster transfer increased hallucinogenic mushroom diversity.</title>
        <authorList>
            <person name="Reynolds H.T."/>
            <person name="Vijayakumar V."/>
            <person name="Gluck-Thaler E."/>
            <person name="Korotkin H.B."/>
            <person name="Matheny P.B."/>
            <person name="Slot J.C."/>
        </authorList>
    </citation>
    <scope>NUCLEOTIDE SEQUENCE [LARGE SCALE GENOMIC DNA]</scope>
    <source>
        <strain evidence="6 7">2629</strain>
    </source>
</reference>
<dbReference type="Gene3D" id="3.40.395.10">
    <property type="entry name" value="Adenoviral Proteinase, Chain A"/>
    <property type="match status" value="1"/>
</dbReference>
<dbReference type="SUPFAM" id="SSF54001">
    <property type="entry name" value="Cysteine proteinases"/>
    <property type="match status" value="1"/>
</dbReference>
<evidence type="ECO:0000256" key="2">
    <source>
        <dbReference type="ARBA" id="ARBA00022670"/>
    </source>
</evidence>
<evidence type="ECO:0000256" key="4">
    <source>
        <dbReference type="SAM" id="MobiDB-lite"/>
    </source>
</evidence>
<evidence type="ECO:0000256" key="1">
    <source>
        <dbReference type="ARBA" id="ARBA00005234"/>
    </source>
</evidence>
<dbReference type="InterPro" id="IPR003653">
    <property type="entry name" value="Peptidase_C48_C"/>
</dbReference>
<feature type="region of interest" description="Disordered" evidence="4">
    <location>
        <begin position="1384"/>
        <end position="1411"/>
    </location>
</feature>
<sequence>MDDIPIDITGEDDNVFTFNLTDWIGPNKVLPPDNKIPTPLANYFAACRDIPDHILQNHYPNKQWTVQQFMQYKLPPQTHNLPTCKVAECYLDLPENADIVNHTKKALPSRALVRNLDNYFRQAVLNGKKSVYDPGYPDTRLPLWYVRYWDEMWRFHDIQKRWGEALEWLDNLEKRVNTEEGVDGWRELLHRTRHLLSRLRWSEETDIPGANRCTTDMFADFLSNGRRMSTSHMNMMFARLADRLEEDEVRDQMVVLETLRFWQEINKANSQKDLQEKKSSRFINHLEKRLRNNEIDFVVFPARMDKEEHWLTFRIDIKMKQLGYGDSMSHTGFTNPSPIVKKIQQWSKVRLGVNLKNIGDVLAHGRQEDYTDCGIAAVSTAECEVFPDLETTEQWSSTTKEKHRLRWFADLTERHISMVNCSAQVESYAVHLLSQTALAPHDKPQDSHPSVSTTDCGIPTQTLPTLDQQNLPSQLPCTKRSDFEDSTITVDSAQSKGEKERKRKRQPGSSFAPEPSNKASKSNTKEDTSVSRKFSSGLPKSTIWDRVQRSQIENGTFVIDPAKLLRFKLKILEIDSRADVQSATEVRHFLCGKILAMKTAYNTSNFNTHAQACKGSPSGGTLDIASYFKPRLPSAMPKSQSQDTNNPSQAAKCLLPCPGLDIRVYKNVAQYLDRTGAGGGGAPSVTTFAFSLYGKAYIHLSNARKDLVKLKQSEEWQWRNNHASGKVFSTSCIKVGTQKGVGAQSATAREAHPGVEACNKCLSVLQLKQFKVAAALPRPPDEMYKYVNTMYRNKQLASIYARCIGLREILEDTEVSPLIKYVHGVLNRKYTGSDLFASMIEALALKHQKEERGIGMQRMRYAPELVEFSHILFTHSPRAYEQLREVISIPDVRTLRVQRARQPRFPIGIQERTFKLAKEQLQNLQYIGPVALSCDDTKLLASLRPYYDSDRKGFFLLGAVGDPIQILDVDHFREIVRLQTIKKATKLRLFCLQVPLPKIPTVVLSAIAIPDNLTAPELLEFTWKILEGLFEHEIQVVSYAADGSTVERSVQDLLIRKASNTATYTIKHPADDGTCHENLSFPVFYFDRHPIAVLQDPKHLLKTCRNNIFSGAQVPVLPNHVILYSDVRKMGMEDSPIYVRDVEKVDRQDDNAATRLFSGAVLEWLTEKHPEMRGLIIFLFICGEMIDAYQNRSITLHERCVMILRAHFFFELWERFIEVSGYSKTKHFVSPQCITIVKTLIHGFLQLIYIYRGFKTRYPLLPWLMVTEAPEHVFGMCRQIVKDFTMLDFQFMVPKLFIKLREAFFSARNLDGKATASGYLHSLTNIQDLNLAALSNYPTDSEIQDLTEQAYGEAHSLFVFLGVTADELYGRQARLPSISSWYSGGDGKEGSAVDDDDTTDSDDGSDLEVDEDVDYQVALDDLEGAELGTDREERRMMDYRFANVALTIDEQTKICDLPEFDTDGIVEAYAEYATHIQTILSDIASTHGNELADALPPLNLMQPSSTVNPHSLSVDLSELVKLRFAHQTHQALTGVRKVGNESAISRTTRTPQLTERQRIIREMAAIVKESGDRGVGSGLERAARWQASAPAPSTGNAANAATVAKASAKNRLNKRKEVYESFGLPSMTWDAHIGGMMPLQAVAGVTGSSMGGPPSGYGFAVTSHNGLGVILCKVLSVYSKGGGKGAKHSYVDNVNMITAASNIVIQIYQHHYGTRFNDKPQSGSSLFPHLDCFDIIPSSMFICSLLHSPKATPGGLLVSTEDSNTYQILRKLLPQISLALKTLNKRKSRKSGATATAVEEDGDTD</sequence>
<dbReference type="GO" id="GO:0006508">
    <property type="term" value="P:proteolysis"/>
    <property type="evidence" value="ECO:0007669"/>
    <property type="project" value="UniProtKB-KW"/>
</dbReference>
<feature type="domain" description="Ubiquitin-like protease family profile" evidence="5">
    <location>
        <begin position="212"/>
        <end position="384"/>
    </location>
</feature>
<evidence type="ECO:0000256" key="3">
    <source>
        <dbReference type="ARBA" id="ARBA00022801"/>
    </source>
</evidence>
<feature type="region of interest" description="Disordered" evidence="4">
    <location>
        <begin position="440"/>
        <end position="535"/>
    </location>
</feature>
<dbReference type="PROSITE" id="PS50600">
    <property type="entry name" value="ULP_PROTEASE"/>
    <property type="match status" value="1"/>
</dbReference>
<evidence type="ECO:0000313" key="6">
    <source>
        <dbReference type="EMBL" id="PPR07227.1"/>
    </source>
</evidence>
<dbReference type="EMBL" id="NHTK01000491">
    <property type="protein sequence ID" value="PPR07227.1"/>
    <property type="molecule type" value="Genomic_DNA"/>
</dbReference>
<dbReference type="Proteomes" id="UP000284842">
    <property type="component" value="Unassembled WGS sequence"/>
</dbReference>
<dbReference type="GO" id="GO:0008234">
    <property type="term" value="F:cysteine-type peptidase activity"/>
    <property type="evidence" value="ECO:0007669"/>
    <property type="project" value="InterPro"/>
</dbReference>
<feature type="compositionally biased region" description="Polar residues" evidence="4">
    <location>
        <begin position="486"/>
        <end position="495"/>
    </location>
</feature>
<dbReference type="InterPro" id="IPR038765">
    <property type="entry name" value="Papain-like_cys_pep_sf"/>
</dbReference>
<dbReference type="OrthoDB" id="73076at2759"/>
<protein>
    <recommendedName>
        <fullName evidence="5">Ubiquitin-like protease family profile domain-containing protein</fullName>
    </recommendedName>
</protein>
<comment type="similarity">
    <text evidence="1">Belongs to the peptidase C48 family.</text>
</comment>
<dbReference type="InterPro" id="IPR021896">
    <property type="entry name" value="THAP9-like_HTH"/>
</dbReference>
<gene>
    <name evidence="6" type="ORF">CVT24_010170</name>
</gene>